<evidence type="ECO:0000313" key="2">
    <source>
        <dbReference type="Proteomes" id="UP000427906"/>
    </source>
</evidence>
<proteinExistence type="predicted"/>
<dbReference type="AlphaFoldDB" id="A0A5K7YFT7"/>
<dbReference type="OrthoDB" id="506280at2"/>
<dbReference type="InterPro" id="IPR011856">
    <property type="entry name" value="tRNA_endonuc-like_dom_sf"/>
</dbReference>
<evidence type="ECO:0008006" key="3">
    <source>
        <dbReference type="Google" id="ProtNLM"/>
    </source>
</evidence>
<dbReference type="EMBL" id="AP021874">
    <property type="protein sequence ID" value="BBO66910.1"/>
    <property type="molecule type" value="Genomic_DNA"/>
</dbReference>
<dbReference type="Proteomes" id="UP000427906">
    <property type="component" value="Chromosome"/>
</dbReference>
<reference evidence="1 2" key="1">
    <citation type="submission" date="2019-11" db="EMBL/GenBank/DDBJ databases">
        <title>Comparative genomics of hydrocarbon-degrading Desulfosarcina strains.</title>
        <authorList>
            <person name="Watanabe M."/>
            <person name="Kojima H."/>
            <person name="Fukui M."/>
        </authorList>
    </citation>
    <scope>NUCLEOTIDE SEQUENCE [LARGE SCALE GENOMIC DNA]</scope>
    <source>
        <strain evidence="1 2">PL12</strain>
    </source>
</reference>
<organism evidence="1 2">
    <name type="scientific">Desulfosarcina alkanivorans</name>
    <dbReference type="NCBI Taxonomy" id="571177"/>
    <lineage>
        <taxon>Bacteria</taxon>
        <taxon>Pseudomonadati</taxon>
        <taxon>Thermodesulfobacteriota</taxon>
        <taxon>Desulfobacteria</taxon>
        <taxon>Desulfobacterales</taxon>
        <taxon>Desulfosarcinaceae</taxon>
        <taxon>Desulfosarcina</taxon>
    </lineage>
</organism>
<dbReference type="RefSeq" id="WP_155315226.1">
    <property type="nucleotide sequence ID" value="NZ_AP021874.1"/>
</dbReference>
<dbReference type="KEGG" id="dalk:DSCA_08400"/>
<keyword evidence="2" id="KW-1185">Reference proteome</keyword>
<dbReference type="GO" id="GO:0003676">
    <property type="term" value="F:nucleic acid binding"/>
    <property type="evidence" value="ECO:0007669"/>
    <property type="project" value="InterPro"/>
</dbReference>
<accession>A0A5K7YFT7</accession>
<dbReference type="Gene3D" id="3.40.1350.10">
    <property type="match status" value="1"/>
</dbReference>
<sequence length="374" mass="42160">MTGGIFLINKDETLVEMTEQAYDSEDVLQAMLEKHPNLLAGEQVDSDNPRRWLLISREMHVPGSEDTLGRFSLDHLFLDQDGIPTLVEVKRSSDTRIRREVVGQMLDYAANAVVYWPIELVMSKFEQTCEHRSTLPADLLATCLDPACDEETFWQKVKDNLRNGKIRLVFVADEIPAELKRIIEFLNEQMDPAEVLGIEIRQFTGEGLKTLVPRVIGQTQSAIQKKQGQSYKRIINQHEFLNNLNDGGLKAFNLIFETAKEKKLTVKWGTVGFSLNVRKEGLTIPVLYGYGPNAVHGQSVITSFYGQGSILKKLDCDESVISNKVTNDFSDLFAIQSGNDFKLSIGDHFSDDQASQLALWLEGMTDFISKTPLR</sequence>
<protein>
    <recommendedName>
        <fullName evidence="3">DUF5655 domain-containing protein</fullName>
    </recommendedName>
</protein>
<evidence type="ECO:0000313" key="1">
    <source>
        <dbReference type="EMBL" id="BBO66910.1"/>
    </source>
</evidence>
<gene>
    <name evidence="1" type="ORF">DSCA_08400</name>
</gene>
<name>A0A5K7YFT7_9BACT</name>